<comment type="subcellular location">
    <subcellularLocation>
        <location evidence="1">Cell inner membrane</location>
        <topology evidence="1">Multi-pass membrane protein</topology>
    </subcellularLocation>
    <subcellularLocation>
        <location evidence="8">Cell membrane</location>
        <topology evidence="8">Multi-pass membrane protein</topology>
    </subcellularLocation>
</comment>
<feature type="transmembrane region" description="Helical" evidence="8">
    <location>
        <begin position="75"/>
        <end position="98"/>
    </location>
</feature>
<comment type="similarity">
    <text evidence="8">Belongs to the binding-protein-dependent transport system permease family.</text>
</comment>
<dbReference type="PANTHER" id="PTHR43357:SF4">
    <property type="entry name" value="INNER MEMBRANE ABC TRANSPORTER PERMEASE PROTEIN YDCV"/>
    <property type="match status" value="1"/>
</dbReference>
<reference evidence="10 11" key="1">
    <citation type="submission" date="2018-09" db="EMBL/GenBank/DDBJ databases">
        <title>Roseovarius spongiae sp. nov., isolated from a marine sponge.</title>
        <authorList>
            <person name="Zhuang L."/>
            <person name="Luo L."/>
        </authorList>
    </citation>
    <scope>NUCLEOTIDE SEQUENCE [LARGE SCALE GENOMIC DNA]</scope>
    <source>
        <strain evidence="10 11">HN-E21</strain>
    </source>
</reference>
<evidence type="ECO:0000256" key="2">
    <source>
        <dbReference type="ARBA" id="ARBA00022448"/>
    </source>
</evidence>
<evidence type="ECO:0000256" key="7">
    <source>
        <dbReference type="ARBA" id="ARBA00023136"/>
    </source>
</evidence>
<keyword evidence="11" id="KW-1185">Reference proteome</keyword>
<dbReference type="EMBL" id="RAPE01000001">
    <property type="protein sequence ID" value="RKF16950.1"/>
    <property type="molecule type" value="Genomic_DNA"/>
</dbReference>
<dbReference type="PROSITE" id="PS50928">
    <property type="entry name" value="ABC_TM1"/>
    <property type="match status" value="1"/>
</dbReference>
<dbReference type="OrthoDB" id="9815533at2"/>
<dbReference type="Pfam" id="PF00528">
    <property type="entry name" value="BPD_transp_1"/>
    <property type="match status" value="1"/>
</dbReference>
<dbReference type="GO" id="GO:0005886">
    <property type="term" value="C:plasma membrane"/>
    <property type="evidence" value="ECO:0007669"/>
    <property type="project" value="UniProtKB-SubCell"/>
</dbReference>
<name>A0A3A8B0F8_9RHOB</name>
<evidence type="ECO:0000313" key="11">
    <source>
        <dbReference type="Proteomes" id="UP000281128"/>
    </source>
</evidence>
<evidence type="ECO:0000256" key="6">
    <source>
        <dbReference type="ARBA" id="ARBA00022989"/>
    </source>
</evidence>
<evidence type="ECO:0000256" key="4">
    <source>
        <dbReference type="ARBA" id="ARBA00022519"/>
    </source>
</evidence>
<feature type="transmembrane region" description="Helical" evidence="8">
    <location>
        <begin position="17"/>
        <end position="42"/>
    </location>
</feature>
<keyword evidence="4" id="KW-0997">Cell inner membrane</keyword>
<feature type="transmembrane region" description="Helical" evidence="8">
    <location>
        <begin position="110"/>
        <end position="135"/>
    </location>
</feature>
<evidence type="ECO:0000259" key="9">
    <source>
        <dbReference type="PROSITE" id="PS50928"/>
    </source>
</evidence>
<comment type="caution">
    <text evidence="10">The sequence shown here is derived from an EMBL/GenBank/DDBJ whole genome shotgun (WGS) entry which is preliminary data.</text>
</comment>
<feature type="transmembrane region" description="Helical" evidence="8">
    <location>
        <begin position="202"/>
        <end position="222"/>
    </location>
</feature>
<keyword evidence="7 8" id="KW-0472">Membrane</keyword>
<gene>
    <name evidence="10" type="ORF">D6850_05325</name>
</gene>
<dbReference type="CDD" id="cd06261">
    <property type="entry name" value="TM_PBP2"/>
    <property type="match status" value="1"/>
</dbReference>
<dbReference type="InterPro" id="IPR000515">
    <property type="entry name" value="MetI-like"/>
</dbReference>
<keyword evidence="5 8" id="KW-0812">Transmembrane</keyword>
<dbReference type="Proteomes" id="UP000281128">
    <property type="component" value="Unassembled WGS sequence"/>
</dbReference>
<dbReference type="GO" id="GO:0055085">
    <property type="term" value="P:transmembrane transport"/>
    <property type="evidence" value="ECO:0007669"/>
    <property type="project" value="InterPro"/>
</dbReference>
<feature type="domain" description="ABC transmembrane type-1" evidence="9">
    <location>
        <begin position="73"/>
        <end position="261"/>
    </location>
</feature>
<accession>A0A3A8B0F8</accession>
<evidence type="ECO:0000256" key="3">
    <source>
        <dbReference type="ARBA" id="ARBA00022475"/>
    </source>
</evidence>
<evidence type="ECO:0000313" key="10">
    <source>
        <dbReference type="EMBL" id="RKF16950.1"/>
    </source>
</evidence>
<dbReference type="Gene3D" id="1.10.3720.10">
    <property type="entry name" value="MetI-like"/>
    <property type="match status" value="1"/>
</dbReference>
<keyword evidence="3" id="KW-1003">Cell membrane</keyword>
<protein>
    <submittedName>
        <fullName evidence="10">ABC transporter permease</fullName>
    </submittedName>
</protein>
<evidence type="ECO:0000256" key="5">
    <source>
        <dbReference type="ARBA" id="ARBA00022692"/>
    </source>
</evidence>
<keyword evidence="2 8" id="KW-0813">Transport</keyword>
<evidence type="ECO:0000256" key="8">
    <source>
        <dbReference type="RuleBase" id="RU363032"/>
    </source>
</evidence>
<keyword evidence="6 8" id="KW-1133">Transmembrane helix</keyword>
<feature type="transmembrane region" description="Helical" evidence="8">
    <location>
        <begin position="242"/>
        <end position="264"/>
    </location>
</feature>
<feature type="transmembrane region" description="Helical" evidence="8">
    <location>
        <begin position="141"/>
        <end position="163"/>
    </location>
</feature>
<dbReference type="SUPFAM" id="SSF161098">
    <property type="entry name" value="MetI-like"/>
    <property type="match status" value="1"/>
</dbReference>
<dbReference type="PANTHER" id="PTHR43357">
    <property type="entry name" value="INNER MEMBRANE ABC TRANSPORTER PERMEASE PROTEIN YDCV"/>
    <property type="match status" value="1"/>
</dbReference>
<dbReference type="RefSeq" id="WP_121164467.1">
    <property type="nucleotide sequence ID" value="NZ_RAPE01000001.1"/>
</dbReference>
<organism evidence="10 11">
    <name type="scientific">Roseovarius spongiae</name>
    <dbReference type="NCBI Taxonomy" id="2320272"/>
    <lineage>
        <taxon>Bacteria</taxon>
        <taxon>Pseudomonadati</taxon>
        <taxon>Pseudomonadota</taxon>
        <taxon>Alphaproteobacteria</taxon>
        <taxon>Rhodobacterales</taxon>
        <taxon>Roseobacteraceae</taxon>
        <taxon>Roseovarius</taxon>
    </lineage>
</organism>
<sequence length="268" mass="29582">MLNRPATDTQVTHLQRLWLYVLCGLVIFFLIVPTLLVIPMSFSDSRYLDFPPESWSLRWYRAYFNSPEWLQATAVSFQVAFLTMLLATATGTLAAYGLHATRARSSRYMTVLLTLPMIIPVILLAVGIFLTFAPVGLNSTIGGLMLAHTILAIPLVMITVTAGMQNFDINQEMVARSMGASRPWAFLTVTLPQIRNSVMSGALLAFIISLDEVVIALLIAGGDKATLTRRMFLALRDEIDPTIAAISTLLIAFSVLMLTLSQILQSRK</sequence>
<dbReference type="InterPro" id="IPR035906">
    <property type="entry name" value="MetI-like_sf"/>
</dbReference>
<proteinExistence type="inferred from homology"/>
<dbReference type="AlphaFoldDB" id="A0A3A8B0F8"/>
<evidence type="ECO:0000256" key="1">
    <source>
        <dbReference type="ARBA" id="ARBA00004429"/>
    </source>
</evidence>